<keyword evidence="1" id="KW-0472">Membrane</keyword>
<dbReference type="KEGG" id="tbg:TbgDal_X16940"/>
<reference evidence="3" key="1">
    <citation type="journal article" date="2010" name="PLoS Negl. Trop. Dis.">
        <title>The genome sequence of Trypanosoma brucei gambiense, causative agent of chronic human african trypanosomiasis.</title>
        <authorList>
            <person name="Jackson A.P."/>
            <person name="Sanders M."/>
            <person name="Berry A."/>
            <person name="McQuillan J."/>
            <person name="Aslett M.A."/>
            <person name="Quail M.A."/>
            <person name="Chukualim B."/>
            <person name="Capewell P."/>
            <person name="MacLeod A."/>
            <person name="Melville S.E."/>
            <person name="Gibson W."/>
            <person name="Barry J.D."/>
            <person name="Berriman M."/>
            <person name="Hertz-Fowler C."/>
        </authorList>
    </citation>
    <scope>NUCLEOTIDE SEQUENCE [LARGE SCALE GENOMIC DNA]</scope>
    <source>
        <strain evidence="3">MHOM/CI/86/DAL972</strain>
    </source>
</reference>
<protein>
    <submittedName>
        <fullName evidence="2">Uncharacterized protein</fullName>
    </submittedName>
</protein>
<dbReference type="RefSeq" id="XP_011778855.1">
    <property type="nucleotide sequence ID" value="XM_011780553.1"/>
</dbReference>
<keyword evidence="1" id="KW-1133">Transmembrane helix</keyword>
<proteinExistence type="predicted"/>
<evidence type="ECO:0000313" key="2">
    <source>
        <dbReference type="EMBL" id="CBH16591.1"/>
    </source>
</evidence>
<organism evidence="2 3">
    <name type="scientific">Trypanosoma brucei gambiense (strain MHOM/CI/86/DAL972)</name>
    <dbReference type="NCBI Taxonomy" id="679716"/>
    <lineage>
        <taxon>Eukaryota</taxon>
        <taxon>Discoba</taxon>
        <taxon>Euglenozoa</taxon>
        <taxon>Kinetoplastea</taxon>
        <taxon>Metakinetoplastina</taxon>
        <taxon>Trypanosomatida</taxon>
        <taxon>Trypanosomatidae</taxon>
        <taxon>Trypanosoma</taxon>
    </lineage>
</organism>
<dbReference type="GeneID" id="23864925"/>
<keyword evidence="1" id="KW-0812">Transmembrane</keyword>
<feature type="transmembrane region" description="Helical" evidence="1">
    <location>
        <begin position="57"/>
        <end position="78"/>
    </location>
</feature>
<dbReference type="Proteomes" id="UP000002316">
    <property type="component" value="Chromosome 10"/>
</dbReference>
<sequence>MRIVPTNAFPLPSPLFFLCLYHSGAFLLHRLIMVFPFLFWLATTFCSVFNCSCCETIFHSLPFFSPFSILLACLLLFFRSNSSPWLIPPHVCLCMCFKLPM</sequence>
<dbReference type="AlphaFoldDB" id="D0A033"/>
<feature type="transmembrane region" description="Helical" evidence="1">
    <location>
        <begin position="20"/>
        <end position="45"/>
    </location>
</feature>
<gene>
    <name evidence="2" type="ORF">TbgDal_X16940</name>
</gene>
<dbReference type="EMBL" id="FN554973">
    <property type="protein sequence ID" value="CBH16591.1"/>
    <property type="molecule type" value="Genomic_DNA"/>
</dbReference>
<evidence type="ECO:0000313" key="3">
    <source>
        <dbReference type="Proteomes" id="UP000002316"/>
    </source>
</evidence>
<evidence type="ECO:0000256" key="1">
    <source>
        <dbReference type="SAM" id="Phobius"/>
    </source>
</evidence>
<accession>D0A033</accession>
<name>D0A033_TRYB9</name>